<dbReference type="RefSeq" id="WP_373954069.1">
    <property type="nucleotide sequence ID" value="NZ_JBHDLN010000009.1"/>
</dbReference>
<comment type="caution">
    <text evidence="2">The sequence shown here is derived from an EMBL/GenBank/DDBJ whole genome shotgun (WGS) entry which is preliminary data.</text>
</comment>
<keyword evidence="1" id="KW-1133">Transmembrane helix</keyword>
<keyword evidence="1" id="KW-0812">Transmembrane</keyword>
<feature type="transmembrane region" description="Helical" evidence="1">
    <location>
        <begin position="151"/>
        <end position="172"/>
    </location>
</feature>
<feature type="transmembrane region" description="Helical" evidence="1">
    <location>
        <begin position="93"/>
        <end position="113"/>
    </location>
</feature>
<evidence type="ECO:0008006" key="4">
    <source>
        <dbReference type="Google" id="ProtNLM"/>
    </source>
</evidence>
<dbReference type="EMBL" id="JBHDLN010000009">
    <property type="protein sequence ID" value="MFB0844303.1"/>
    <property type="molecule type" value="Genomic_DNA"/>
</dbReference>
<gene>
    <name evidence="2" type="ORF">ACEU3E_19130</name>
</gene>
<proteinExistence type="predicted"/>
<sequence>MTFLDNLTIISVIYCICEFIRTQTLRLELEKPLEKLSVKWKVTKRKNRNIIIKKRLEIDRLLYCYSQLTNEEMDNQEILLESKESDAGLIQQILELLFKIIIPIITFVLLALLTTNNNLLNIFTKKAESDPKAYDSIGQIAVTFEEKFVPIFMALLSIAFSVFLIAASNMFFSNRRKSRIKLHLDVIKKVKENKKNTDSEKEN</sequence>
<protein>
    <recommendedName>
        <fullName evidence="4">MotA/TolQ/ExbB proton channel domain-containing protein</fullName>
    </recommendedName>
</protein>
<evidence type="ECO:0000313" key="3">
    <source>
        <dbReference type="Proteomes" id="UP001575622"/>
    </source>
</evidence>
<keyword evidence="1" id="KW-0472">Membrane</keyword>
<keyword evidence="3" id="KW-1185">Reference proteome</keyword>
<name>A0ABV4V5I1_9BACL</name>
<reference evidence="2 3" key="1">
    <citation type="submission" date="2024-09" db="EMBL/GenBank/DDBJ databases">
        <authorList>
            <person name="Makale K.P.P."/>
            <person name="Makhzoum A."/>
            <person name="Rantong G."/>
            <person name="Rahube T.O."/>
        </authorList>
    </citation>
    <scope>NUCLEOTIDE SEQUENCE [LARGE SCALE GENOMIC DNA]</scope>
    <source>
        <strain evidence="2 3">KM_D13</strain>
    </source>
</reference>
<evidence type="ECO:0000256" key="1">
    <source>
        <dbReference type="SAM" id="Phobius"/>
    </source>
</evidence>
<evidence type="ECO:0000313" key="2">
    <source>
        <dbReference type="EMBL" id="MFB0844303.1"/>
    </source>
</evidence>
<accession>A0ABV4V5I1</accession>
<organism evidence="2 3">
    <name type="scientific">Paenibacillus oleatilyticus</name>
    <dbReference type="NCBI Taxonomy" id="2594886"/>
    <lineage>
        <taxon>Bacteria</taxon>
        <taxon>Bacillati</taxon>
        <taxon>Bacillota</taxon>
        <taxon>Bacilli</taxon>
        <taxon>Bacillales</taxon>
        <taxon>Paenibacillaceae</taxon>
        <taxon>Paenibacillus</taxon>
    </lineage>
</organism>
<dbReference type="Proteomes" id="UP001575622">
    <property type="component" value="Unassembled WGS sequence"/>
</dbReference>